<dbReference type="RefSeq" id="WP_151575739.1">
    <property type="nucleotide sequence ID" value="NZ_WBOT01000008.1"/>
</dbReference>
<feature type="transmembrane region" description="Helical" evidence="1">
    <location>
        <begin position="58"/>
        <end position="81"/>
    </location>
</feature>
<keyword evidence="1" id="KW-0812">Transmembrane</keyword>
<evidence type="ECO:0000313" key="2">
    <source>
        <dbReference type="EMBL" id="KAB2330342.1"/>
    </source>
</evidence>
<dbReference type="OrthoDB" id="327431at2"/>
<dbReference type="AlphaFoldDB" id="A0A7V7RIY1"/>
<feature type="transmembrane region" description="Helical" evidence="1">
    <location>
        <begin position="90"/>
        <end position="107"/>
    </location>
</feature>
<keyword evidence="1" id="KW-0472">Membrane</keyword>
<name>A0A7V7RIY1_9BACI</name>
<evidence type="ECO:0000313" key="3">
    <source>
        <dbReference type="Proteomes" id="UP000441354"/>
    </source>
</evidence>
<organism evidence="2 3">
    <name type="scientific">Bacillus mesophilum</name>
    <dbReference type="NCBI Taxonomy" id="1071718"/>
    <lineage>
        <taxon>Bacteria</taxon>
        <taxon>Bacillati</taxon>
        <taxon>Bacillota</taxon>
        <taxon>Bacilli</taxon>
        <taxon>Bacillales</taxon>
        <taxon>Bacillaceae</taxon>
        <taxon>Bacillus</taxon>
    </lineage>
</organism>
<feature type="transmembrane region" description="Helical" evidence="1">
    <location>
        <begin position="21"/>
        <end position="38"/>
    </location>
</feature>
<protein>
    <submittedName>
        <fullName evidence="2">Permease</fullName>
    </submittedName>
</protein>
<dbReference type="Proteomes" id="UP000441354">
    <property type="component" value="Unassembled WGS sequence"/>
</dbReference>
<feature type="transmembrane region" description="Helical" evidence="1">
    <location>
        <begin position="164"/>
        <end position="184"/>
    </location>
</feature>
<evidence type="ECO:0000256" key="1">
    <source>
        <dbReference type="SAM" id="Phobius"/>
    </source>
</evidence>
<comment type="caution">
    <text evidence="2">The sequence shown here is derived from an EMBL/GenBank/DDBJ whole genome shotgun (WGS) entry which is preliminary data.</text>
</comment>
<sequence length="188" mass="20311">MFAGHFGVAAAVKSKTTELPLWSLLVGTQLLDLVYIPFELAGLESIEPIGDGGYANIMVYAFYTHSFIGALLISIIAAFLAKIFWGKKSGFIMGSVVFSHWILDLIVHRPDLPILPGNAGNFPLMGLGLWESVTATFLLEFLLLAVGAILYFRYTLKAAGPERRGKAIAAGCVMTVFLFASLGFDAFA</sequence>
<keyword evidence="3" id="KW-1185">Reference proteome</keyword>
<dbReference type="EMBL" id="WBOT01000008">
    <property type="protein sequence ID" value="KAB2330342.1"/>
    <property type="molecule type" value="Genomic_DNA"/>
</dbReference>
<proteinExistence type="predicted"/>
<reference evidence="2 3" key="1">
    <citation type="journal article" date="2014" name="Arch. Microbiol.">
        <title>Bacillus mesophilum sp. nov., strain IITR-54T, a novel 4-chlorobiphenyl dechlorinating bacterium.</title>
        <authorList>
            <person name="Manickam N."/>
            <person name="Singh N.K."/>
            <person name="Bajaj A."/>
            <person name="Kumar R.M."/>
            <person name="Kaur G."/>
            <person name="Kaur N."/>
            <person name="Bala M."/>
            <person name="Kumar A."/>
            <person name="Mayilraj S."/>
        </authorList>
    </citation>
    <scope>NUCLEOTIDE SEQUENCE [LARGE SCALE GENOMIC DNA]</scope>
    <source>
        <strain evidence="2 3">IITR-54</strain>
    </source>
</reference>
<feature type="transmembrane region" description="Helical" evidence="1">
    <location>
        <begin position="127"/>
        <end position="152"/>
    </location>
</feature>
<keyword evidence="1" id="KW-1133">Transmembrane helix</keyword>
<gene>
    <name evidence="2" type="ORF">F7732_19520</name>
</gene>
<accession>A0A7V7RIY1</accession>